<dbReference type="AlphaFoldDB" id="A0A928Q2V7"/>
<reference evidence="5" key="1">
    <citation type="submission" date="2019-04" db="EMBL/GenBank/DDBJ databases">
        <title>Evolution of Biomass-Degrading Anaerobic Consortia Revealed by Metagenomics.</title>
        <authorList>
            <person name="Peng X."/>
        </authorList>
    </citation>
    <scope>NUCLEOTIDE SEQUENCE</scope>
    <source>
        <strain evidence="5">SIG551</strain>
    </source>
</reference>
<protein>
    <submittedName>
        <fullName evidence="5">Acyl-CoA thioester hydrolase</fullName>
    </submittedName>
</protein>
<dbReference type="PANTHER" id="PTHR10824">
    <property type="entry name" value="ACYL-COENZYME A THIOESTERASE-RELATED"/>
    <property type="match status" value="1"/>
</dbReference>
<feature type="active site" description="Charge relay system" evidence="2">
    <location>
        <position position="246"/>
    </location>
</feature>
<dbReference type="Pfam" id="PF08840">
    <property type="entry name" value="BAAT_C"/>
    <property type="match status" value="1"/>
</dbReference>
<dbReference type="PANTHER" id="PTHR10824:SF4">
    <property type="entry name" value="ACYL-COENZYME A THIOESTERASE 1-LIKE"/>
    <property type="match status" value="1"/>
</dbReference>
<sequence length="435" mass="48976">MNRNCVIKIVPEKSFIDERVDITISGLRKNQQIILRAVSEDYYCINAGMMEQGHNTVWESYGVFTADDNGILSLGNVAPSDGTYQSCDAMGLFYSMKIKKLCKAKPPKRLSEVSENRSYHILFTVEADGKVLASEKHIRQFCDETVKSETIVQKGLVARYFTPGIIEKRPAVIVVSGSEGRIEKAQAIAEVLARRGYSALAVCYFGMEETLPNLNRIPLEIIEKAIGWLKSQDTVDEKRIGIYGRSKGGELALAAASIFHDLTCVVANTPSCYVYEGLKNGMPSQQSSWTYRGDELPFLKFSFIILLRMIIKKMLGKKDLVRWMYQQVIAGAQTDKADIAVEKINGPILLLSSQADAIWPSLLHCQTAVNRLHNKNFQNLYKHCTYEKAGHMLTLPYQSISSLKKCNGYLEEWKKACLESWKQTTVFLDKWGHNA</sequence>
<comment type="caution">
    <text evidence="5">The sequence shown here is derived from an EMBL/GenBank/DDBJ whole genome shotgun (WGS) entry which is preliminary data.</text>
</comment>
<feature type="domain" description="Acyl-CoA thioester hydrolase/bile acid-CoA amino acid N-acetyltransferase" evidence="3">
    <location>
        <begin position="17"/>
        <end position="151"/>
    </location>
</feature>
<evidence type="ECO:0000313" key="5">
    <source>
        <dbReference type="EMBL" id="MBE6832246.1"/>
    </source>
</evidence>
<evidence type="ECO:0000259" key="4">
    <source>
        <dbReference type="Pfam" id="PF08840"/>
    </source>
</evidence>
<dbReference type="Gene3D" id="2.60.40.2240">
    <property type="entry name" value="Acyl-CoA thioester hydrolase/BAAT N-terminal domain"/>
    <property type="match status" value="1"/>
</dbReference>
<dbReference type="Pfam" id="PF04775">
    <property type="entry name" value="Bile_Hydr_Trans"/>
    <property type="match status" value="1"/>
</dbReference>
<organism evidence="5 6">
    <name type="scientific">Faecalispora sporosphaeroides</name>
    <dbReference type="NCBI Taxonomy" id="1549"/>
    <lineage>
        <taxon>Bacteria</taxon>
        <taxon>Bacillati</taxon>
        <taxon>Bacillota</taxon>
        <taxon>Clostridia</taxon>
        <taxon>Eubacteriales</taxon>
        <taxon>Oscillospiraceae</taxon>
        <taxon>Faecalispora</taxon>
    </lineage>
</organism>
<keyword evidence="5" id="KW-0378">Hydrolase</keyword>
<feature type="active site" description="Charge relay system" evidence="2">
    <location>
        <position position="391"/>
    </location>
</feature>
<dbReference type="GO" id="GO:0006631">
    <property type="term" value="P:fatty acid metabolic process"/>
    <property type="evidence" value="ECO:0007669"/>
    <property type="project" value="TreeGrafter"/>
</dbReference>
<evidence type="ECO:0000256" key="2">
    <source>
        <dbReference type="PIRSR" id="PIRSR016521-1"/>
    </source>
</evidence>
<evidence type="ECO:0000259" key="3">
    <source>
        <dbReference type="Pfam" id="PF04775"/>
    </source>
</evidence>
<dbReference type="InterPro" id="IPR042490">
    <property type="entry name" value="Thio_Ohase/BAAT_N"/>
</dbReference>
<name>A0A928Q2V7_9FIRM</name>
<dbReference type="Gene3D" id="3.40.50.1820">
    <property type="entry name" value="alpha/beta hydrolase"/>
    <property type="match status" value="1"/>
</dbReference>
<feature type="domain" description="BAAT/Acyl-CoA thioester hydrolase C-terminal" evidence="4">
    <location>
        <begin position="217"/>
        <end position="430"/>
    </location>
</feature>
<dbReference type="GO" id="GO:0047617">
    <property type="term" value="F:fatty acyl-CoA hydrolase activity"/>
    <property type="evidence" value="ECO:0007669"/>
    <property type="project" value="TreeGrafter"/>
</dbReference>
<dbReference type="InterPro" id="IPR014940">
    <property type="entry name" value="BAAT_C"/>
</dbReference>
<accession>A0A928Q2V7</accession>
<comment type="similarity">
    <text evidence="1">Belongs to the C/M/P thioester hydrolase family.</text>
</comment>
<evidence type="ECO:0000256" key="1">
    <source>
        <dbReference type="ARBA" id="ARBA00006538"/>
    </source>
</evidence>
<dbReference type="EMBL" id="SVNY01000001">
    <property type="protein sequence ID" value="MBE6832246.1"/>
    <property type="molecule type" value="Genomic_DNA"/>
</dbReference>
<dbReference type="PIRSF" id="PIRSF016521">
    <property type="entry name" value="Acyl-CoA_hydro"/>
    <property type="match status" value="1"/>
</dbReference>
<dbReference type="GO" id="GO:0006637">
    <property type="term" value="P:acyl-CoA metabolic process"/>
    <property type="evidence" value="ECO:0007669"/>
    <property type="project" value="InterPro"/>
</dbReference>
<dbReference type="InterPro" id="IPR029058">
    <property type="entry name" value="AB_hydrolase_fold"/>
</dbReference>
<evidence type="ECO:0000313" key="6">
    <source>
        <dbReference type="Proteomes" id="UP000754750"/>
    </source>
</evidence>
<dbReference type="InterPro" id="IPR006862">
    <property type="entry name" value="Thio_Ohase/aa_AcTrfase"/>
</dbReference>
<feature type="active site" description="Charge relay system" evidence="2">
    <location>
        <position position="356"/>
    </location>
</feature>
<dbReference type="SUPFAM" id="SSF53474">
    <property type="entry name" value="alpha/beta-Hydrolases"/>
    <property type="match status" value="1"/>
</dbReference>
<proteinExistence type="inferred from homology"/>
<gene>
    <name evidence="5" type="ORF">E7512_01455</name>
</gene>
<dbReference type="InterPro" id="IPR016662">
    <property type="entry name" value="Acyl-CoA_thioEstase_long-chain"/>
</dbReference>
<dbReference type="Proteomes" id="UP000754750">
    <property type="component" value="Unassembled WGS sequence"/>
</dbReference>